<keyword evidence="2" id="KW-0067">ATP-binding</keyword>
<organism evidence="2 3">
    <name type="scientific">Striga asiatica</name>
    <name type="common">Asiatic witchweed</name>
    <name type="synonym">Buchnera asiatica</name>
    <dbReference type="NCBI Taxonomy" id="4170"/>
    <lineage>
        <taxon>Eukaryota</taxon>
        <taxon>Viridiplantae</taxon>
        <taxon>Streptophyta</taxon>
        <taxon>Embryophyta</taxon>
        <taxon>Tracheophyta</taxon>
        <taxon>Spermatophyta</taxon>
        <taxon>Magnoliopsida</taxon>
        <taxon>eudicotyledons</taxon>
        <taxon>Gunneridae</taxon>
        <taxon>Pentapetalae</taxon>
        <taxon>asterids</taxon>
        <taxon>lamiids</taxon>
        <taxon>Lamiales</taxon>
        <taxon>Orobanchaceae</taxon>
        <taxon>Buchnereae</taxon>
        <taxon>Striga</taxon>
    </lineage>
</organism>
<sequence length="103" mass="10690">MKARRCCGGFEASDMGGGRRCRNLATGICIGPSLPRPPPKKPETNSGEARSTISGMLQRRCNGGYGVALVEPVGGNLCINGSGVCSWRKDSQDNAIGHGPICA</sequence>
<evidence type="ECO:0000313" key="3">
    <source>
        <dbReference type="Proteomes" id="UP000325081"/>
    </source>
</evidence>
<dbReference type="EMBL" id="BKCP01005827">
    <property type="protein sequence ID" value="GER40094.1"/>
    <property type="molecule type" value="Genomic_DNA"/>
</dbReference>
<keyword evidence="3" id="KW-1185">Reference proteome</keyword>
<name>A0A5A7Q4X6_STRAF</name>
<protein>
    <submittedName>
        <fullName evidence="2">Oligopeptide ABC transporter ATP-binding protein OppF</fullName>
    </submittedName>
</protein>
<accession>A0A5A7Q4X6</accession>
<evidence type="ECO:0000313" key="2">
    <source>
        <dbReference type="EMBL" id="GER40094.1"/>
    </source>
</evidence>
<comment type="caution">
    <text evidence="2">The sequence shown here is derived from an EMBL/GenBank/DDBJ whole genome shotgun (WGS) entry which is preliminary data.</text>
</comment>
<dbReference type="Proteomes" id="UP000325081">
    <property type="component" value="Unassembled WGS sequence"/>
</dbReference>
<proteinExistence type="predicted"/>
<feature type="region of interest" description="Disordered" evidence="1">
    <location>
        <begin position="32"/>
        <end position="51"/>
    </location>
</feature>
<dbReference type="AlphaFoldDB" id="A0A5A7Q4X6"/>
<keyword evidence="2" id="KW-0547">Nucleotide-binding</keyword>
<gene>
    <name evidence="2" type="ORF">STAS_16748</name>
</gene>
<reference evidence="3" key="1">
    <citation type="journal article" date="2019" name="Curr. Biol.">
        <title>Genome Sequence of Striga asiatica Provides Insight into the Evolution of Plant Parasitism.</title>
        <authorList>
            <person name="Yoshida S."/>
            <person name="Kim S."/>
            <person name="Wafula E.K."/>
            <person name="Tanskanen J."/>
            <person name="Kim Y.M."/>
            <person name="Honaas L."/>
            <person name="Yang Z."/>
            <person name="Spallek T."/>
            <person name="Conn C.E."/>
            <person name="Ichihashi Y."/>
            <person name="Cheong K."/>
            <person name="Cui S."/>
            <person name="Der J.P."/>
            <person name="Gundlach H."/>
            <person name="Jiao Y."/>
            <person name="Hori C."/>
            <person name="Ishida J.K."/>
            <person name="Kasahara H."/>
            <person name="Kiba T."/>
            <person name="Kim M.S."/>
            <person name="Koo N."/>
            <person name="Laohavisit A."/>
            <person name="Lee Y.H."/>
            <person name="Lumba S."/>
            <person name="McCourt P."/>
            <person name="Mortimer J.C."/>
            <person name="Mutuku J.M."/>
            <person name="Nomura T."/>
            <person name="Sasaki-Sekimoto Y."/>
            <person name="Seto Y."/>
            <person name="Wang Y."/>
            <person name="Wakatake T."/>
            <person name="Sakakibara H."/>
            <person name="Demura T."/>
            <person name="Yamaguchi S."/>
            <person name="Yoneyama K."/>
            <person name="Manabe R.I."/>
            <person name="Nelson D.C."/>
            <person name="Schulman A.H."/>
            <person name="Timko M.P."/>
            <person name="dePamphilis C.W."/>
            <person name="Choi D."/>
            <person name="Shirasu K."/>
        </authorList>
    </citation>
    <scope>NUCLEOTIDE SEQUENCE [LARGE SCALE GENOMIC DNA]</scope>
    <source>
        <strain evidence="3">cv. UVA1</strain>
    </source>
</reference>
<evidence type="ECO:0000256" key="1">
    <source>
        <dbReference type="SAM" id="MobiDB-lite"/>
    </source>
</evidence>
<dbReference type="GO" id="GO:0005524">
    <property type="term" value="F:ATP binding"/>
    <property type="evidence" value="ECO:0007669"/>
    <property type="project" value="UniProtKB-KW"/>
</dbReference>